<dbReference type="EMBL" id="CP165735">
    <property type="protein sequence ID" value="XDV72918.1"/>
    <property type="molecule type" value="Genomic_DNA"/>
</dbReference>
<sequence>MYQIENVLRPYAWGSTTAIANLLGRPASGGPEAELWIGAHPDSPSTALHPNGVTQPLNALIESDPQRFLGAESLAEFGPRLPFLTKLLAAEQPLSLQVHPSLEQAREGFARENAAGIPADAADRNYRDNNHKPEMVFPLTPFRALCGFRSPADSRSIFEHLAQVLDAAAVDVPAVIQDVISDLAQADEATALKAAFSRLIEGGGDISDAINEVVAVLSAGAPLEPHREALTAMLDINEAFPGDPGVLISLLLNHLTLEPGEVVYLPAGNIHAYLHGLGVEVMASSDNVLRGGLTPKHVDVPELLKTVRFEALGVPRVQVSGTEFGQELYRPPFNEFQLQRIELGPGAEPVPLAQTGPAVVVVVSGSVLLDSPKSDLRLERGAAAFIPDLEAPVNVHPVQGATETSIAFAVTTGLGN</sequence>
<evidence type="ECO:0000256" key="4">
    <source>
        <dbReference type="ARBA" id="ARBA00022723"/>
    </source>
</evidence>
<evidence type="ECO:0000313" key="10">
    <source>
        <dbReference type="EMBL" id="XDV72918.1"/>
    </source>
</evidence>
<keyword evidence="6 10" id="KW-0413">Isomerase</keyword>
<dbReference type="NCBIfam" id="TIGR00218">
    <property type="entry name" value="manA"/>
    <property type="match status" value="1"/>
</dbReference>
<dbReference type="InterPro" id="IPR018050">
    <property type="entry name" value="Pmannose_isomerase-type1_CS"/>
</dbReference>
<dbReference type="PIRSF" id="PIRSF001480">
    <property type="entry name" value="Mannose-6-phosphate_isomerase"/>
    <property type="match status" value="1"/>
</dbReference>
<dbReference type="InterPro" id="IPR016305">
    <property type="entry name" value="Mannose-6-P_Isomerase"/>
</dbReference>
<feature type="binding site" evidence="8">
    <location>
        <position position="271"/>
    </location>
    <ligand>
        <name>Zn(2+)</name>
        <dbReference type="ChEBI" id="CHEBI:29105"/>
    </ligand>
</feature>
<comment type="similarity">
    <text evidence="2">Belongs to the mannose-6-phosphate isomerase type 1 family.</text>
</comment>
<dbReference type="PANTHER" id="PTHR10309">
    <property type="entry name" value="MANNOSE-6-PHOSPHATE ISOMERASE"/>
    <property type="match status" value="1"/>
</dbReference>
<keyword evidence="5 8" id="KW-0862">Zinc</keyword>
<dbReference type="PRINTS" id="PR00714">
    <property type="entry name" value="MAN6PISMRASE"/>
</dbReference>
<dbReference type="Pfam" id="PF20511">
    <property type="entry name" value="PMI_typeI_cat"/>
    <property type="match status" value="1"/>
</dbReference>
<evidence type="ECO:0000256" key="1">
    <source>
        <dbReference type="ARBA" id="ARBA00000757"/>
    </source>
</evidence>
<feature type="binding site" evidence="8">
    <location>
        <position position="134"/>
    </location>
    <ligand>
        <name>Zn(2+)</name>
        <dbReference type="ChEBI" id="CHEBI:29105"/>
    </ligand>
</feature>
<feature type="binding site" evidence="8">
    <location>
        <position position="99"/>
    </location>
    <ligand>
        <name>Zn(2+)</name>
        <dbReference type="ChEBI" id="CHEBI:29105"/>
    </ligand>
</feature>
<dbReference type="EC" id="5.3.1.8" evidence="3"/>
<evidence type="ECO:0000256" key="3">
    <source>
        <dbReference type="ARBA" id="ARBA00011956"/>
    </source>
</evidence>
<evidence type="ECO:0000256" key="5">
    <source>
        <dbReference type="ARBA" id="ARBA00022833"/>
    </source>
</evidence>
<dbReference type="InterPro" id="IPR014710">
    <property type="entry name" value="RmlC-like_jellyroll"/>
</dbReference>
<dbReference type="GO" id="GO:0005975">
    <property type="term" value="P:carbohydrate metabolic process"/>
    <property type="evidence" value="ECO:0007669"/>
    <property type="project" value="InterPro"/>
</dbReference>
<dbReference type="AlphaFoldDB" id="A0AB39YSK9"/>
<accession>A0AB39YSK9</accession>
<feature type="domain" description="Phosphomannose isomerase type I catalytic" evidence="9">
    <location>
        <begin position="1"/>
        <end position="149"/>
    </location>
</feature>
<dbReference type="Gene3D" id="1.10.441.10">
    <property type="entry name" value="Phosphomannose Isomerase, domain 2"/>
    <property type="match status" value="1"/>
</dbReference>
<dbReference type="RefSeq" id="WP_369746267.1">
    <property type="nucleotide sequence ID" value="NZ_CP165735.1"/>
</dbReference>
<reference evidence="10" key="1">
    <citation type="submission" date="2024-07" db="EMBL/GenBank/DDBJ databases">
        <authorList>
            <person name="Li J."/>
            <person name="Wei H."/>
            <person name="Ma J."/>
        </authorList>
    </citation>
    <scope>NUCLEOTIDE SEQUENCE</scope>
    <source>
        <strain evidence="10">AMU7</strain>
    </source>
</reference>
<dbReference type="Gene3D" id="2.60.120.10">
    <property type="entry name" value="Jelly Rolls"/>
    <property type="match status" value="2"/>
</dbReference>
<proteinExistence type="inferred from homology"/>
<evidence type="ECO:0000256" key="2">
    <source>
        <dbReference type="ARBA" id="ARBA00010772"/>
    </source>
</evidence>
<feature type="binding site" evidence="8">
    <location>
        <position position="97"/>
    </location>
    <ligand>
        <name>Zn(2+)</name>
        <dbReference type="ChEBI" id="CHEBI:29105"/>
    </ligand>
</feature>
<name>A0AB39YSK9_9MICC</name>
<evidence type="ECO:0000256" key="7">
    <source>
        <dbReference type="PIRSR" id="PIRSR001480-1"/>
    </source>
</evidence>
<evidence type="ECO:0000256" key="6">
    <source>
        <dbReference type="ARBA" id="ARBA00023235"/>
    </source>
</evidence>
<dbReference type="GO" id="GO:0009298">
    <property type="term" value="P:GDP-mannose biosynthetic process"/>
    <property type="evidence" value="ECO:0007669"/>
    <property type="project" value="InterPro"/>
</dbReference>
<evidence type="ECO:0000256" key="8">
    <source>
        <dbReference type="PIRSR" id="PIRSR001480-2"/>
    </source>
</evidence>
<evidence type="ECO:0000259" key="9">
    <source>
        <dbReference type="Pfam" id="PF20511"/>
    </source>
</evidence>
<dbReference type="PROSITE" id="PS00965">
    <property type="entry name" value="PMI_I_1"/>
    <property type="match status" value="1"/>
</dbReference>
<comment type="cofactor">
    <cofactor evidence="8">
        <name>Zn(2+)</name>
        <dbReference type="ChEBI" id="CHEBI:29105"/>
    </cofactor>
    <text evidence="8">Binds 1 zinc ion per subunit.</text>
</comment>
<keyword evidence="4 8" id="KW-0479">Metal-binding</keyword>
<dbReference type="InterPro" id="IPR046457">
    <property type="entry name" value="PMI_typeI_cat"/>
</dbReference>
<protein>
    <recommendedName>
        <fullName evidence="3">mannose-6-phosphate isomerase</fullName>
        <ecNumber evidence="3">5.3.1.8</ecNumber>
    </recommendedName>
</protein>
<gene>
    <name evidence="10" type="primary">manA</name>
    <name evidence="10" type="ORF">ABQM86_07080</name>
</gene>
<dbReference type="GO" id="GO:0008270">
    <property type="term" value="F:zinc ion binding"/>
    <property type="evidence" value="ECO:0007669"/>
    <property type="project" value="InterPro"/>
</dbReference>
<dbReference type="GO" id="GO:0004476">
    <property type="term" value="F:mannose-6-phosphate isomerase activity"/>
    <property type="evidence" value="ECO:0007669"/>
    <property type="project" value="UniProtKB-EC"/>
</dbReference>
<dbReference type="InterPro" id="IPR011051">
    <property type="entry name" value="RmlC_Cupin_sf"/>
</dbReference>
<comment type="catalytic activity">
    <reaction evidence="1">
        <text>D-mannose 6-phosphate = D-fructose 6-phosphate</text>
        <dbReference type="Rhea" id="RHEA:12356"/>
        <dbReference type="ChEBI" id="CHEBI:58735"/>
        <dbReference type="ChEBI" id="CHEBI:61527"/>
        <dbReference type="EC" id="5.3.1.8"/>
    </reaction>
</comment>
<feature type="active site" evidence="7">
    <location>
        <position position="290"/>
    </location>
</feature>
<dbReference type="PANTHER" id="PTHR10309:SF0">
    <property type="entry name" value="MANNOSE-6-PHOSPHATE ISOMERASE"/>
    <property type="match status" value="1"/>
</dbReference>
<dbReference type="CDD" id="cd07011">
    <property type="entry name" value="cupin_PMI_type_I_N"/>
    <property type="match status" value="1"/>
</dbReference>
<dbReference type="SUPFAM" id="SSF51182">
    <property type="entry name" value="RmlC-like cupins"/>
    <property type="match status" value="1"/>
</dbReference>
<dbReference type="InterPro" id="IPR001250">
    <property type="entry name" value="Man6P_Isoase-1"/>
</dbReference>
<dbReference type="GO" id="GO:0005829">
    <property type="term" value="C:cytosol"/>
    <property type="evidence" value="ECO:0007669"/>
    <property type="project" value="TreeGrafter"/>
</dbReference>
<organism evidence="10">
    <name type="scientific">Paenarthrobacter sp. AMU7</name>
    <dbReference type="NCBI Taxonomy" id="3162492"/>
    <lineage>
        <taxon>Bacteria</taxon>
        <taxon>Bacillati</taxon>
        <taxon>Actinomycetota</taxon>
        <taxon>Actinomycetes</taxon>
        <taxon>Micrococcales</taxon>
        <taxon>Micrococcaceae</taxon>
        <taxon>Paenarthrobacter</taxon>
    </lineage>
</organism>